<dbReference type="InterPro" id="IPR003594">
    <property type="entry name" value="HATPase_dom"/>
</dbReference>
<dbReference type="NCBIfam" id="TIGR00229">
    <property type="entry name" value="sensory_box"/>
    <property type="match status" value="1"/>
</dbReference>
<evidence type="ECO:0000313" key="8">
    <source>
        <dbReference type="EMBL" id="GAA4336268.1"/>
    </source>
</evidence>
<protein>
    <recommendedName>
        <fullName evidence="2">histidine kinase</fullName>
        <ecNumber evidence="2">2.7.13.3</ecNumber>
    </recommendedName>
</protein>
<evidence type="ECO:0000259" key="7">
    <source>
        <dbReference type="PROSITE" id="PS50112"/>
    </source>
</evidence>
<comment type="caution">
    <text evidence="8">The sequence shown here is derived from an EMBL/GenBank/DDBJ whole genome shotgun (WGS) entry which is preliminary data.</text>
</comment>
<feature type="domain" description="PAS" evidence="7">
    <location>
        <begin position="29"/>
        <end position="78"/>
    </location>
</feature>
<evidence type="ECO:0000259" key="6">
    <source>
        <dbReference type="PROSITE" id="PS50109"/>
    </source>
</evidence>
<dbReference type="InterPro" id="IPR036890">
    <property type="entry name" value="HATPase_C_sf"/>
</dbReference>
<dbReference type="SMART" id="SM00387">
    <property type="entry name" value="HATPase_c"/>
    <property type="match status" value="1"/>
</dbReference>
<evidence type="ECO:0000313" key="9">
    <source>
        <dbReference type="Proteomes" id="UP001500582"/>
    </source>
</evidence>
<keyword evidence="4" id="KW-0808">Transferase</keyword>
<dbReference type="SMART" id="SM00091">
    <property type="entry name" value="PAS"/>
    <property type="match status" value="1"/>
</dbReference>
<accession>A0ABP8HA38</accession>
<dbReference type="Gene3D" id="1.10.287.130">
    <property type="match status" value="1"/>
</dbReference>
<dbReference type="CDD" id="cd00082">
    <property type="entry name" value="HisKA"/>
    <property type="match status" value="1"/>
</dbReference>
<dbReference type="InterPro" id="IPR035965">
    <property type="entry name" value="PAS-like_dom_sf"/>
</dbReference>
<keyword evidence="9" id="KW-1185">Reference proteome</keyword>
<dbReference type="Pfam" id="PF08447">
    <property type="entry name" value="PAS_3"/>
    <property type="match status" value="1"/>
</dbReference>
<evidence type="ECO:0000256" key="3">
    <source>
        <dbReference type="ARBA" id="ARBA00022553"/>
    </source>
</evidence>
<proteinExistence type="predicted"/>
<dbReference type="PROSITE" id="PS50109">
    <property type="entry name" value="HIS_KIN"/>
    <property type="match status" value="1"/>
</dbReference>
<dbReference type="InterPro" id="IPR013655">
    <property type="entry name" value="PAS_fold_3"/>
</dbReference>
<dbReference type="RefSeq" id="WP_345213431.1">
    <property type="nucleotide sequence ID" value="NZ_BAABFT010000017.1"/>
</dbReference>
<dbReference type="InterPro" id="IPR052162">
    <property type="entry name" value="Sensor_kinase/Photoreceptor"/>
</dbReference>
<dbReference type="EC" id="2.7.13.3" evidence="2"/>
<evidence type="ECO:0000256" key="1">
    <source>
        <dbReference type="ARBA" id="ARBA00000085"/>
    </source>
</evidence>
<dbReference type="EMBL" id="BAABFT010000017">
    <property type="protein sequence ID" value="GAA4336268.1"/>
    <property type="molecule type" value="Genomic_DNA"/>
</dbReference>
<dbReference type="Pfam" id="PF02518">
    <property type="entry name" value="HATPase_c"/>
    <property type="match status" value="1"/>
</dbReference>
<keyword evidence="5" id="KW-0418">Kinase</keyword>
<reference evidence="9" key="1">
    <citation type="journal article" date="2019" name="Int. J. Syst. Evol. Microbiol.">
        <title>The Global Catalogue of Microorganisms (GCM) 10K type strain sequencing project: providing services to taxonomists for standard genome sequencing and annotation.</title>
        <authorList>
            <consortium name="The Broad Institute Genomics Platform"/>
            <consortium name="The Broad Institute Genome Sequencing Center for Infectious Disease"/>
            <person name="Wu L."/>
            <person name="Ma J."/>
        </authorList>
    </citation>
    <scope>NUCLEOTIDE SEQUENCE [LARGE SCALE GENOMIC DNA]</scope>
    <source>
        <strain evidence="9">JCM 17705</strain>
    </source>
</reference>
<evidence type="ECO:0000256" key="2">
    <source>
        <dbReference type="ARBA" id="ARBA00012438"/>
    </source>
</evidence>
<feature type="domain" description="Histidine kinase" evidence="6">
    <location>
        <begin position="147"/>
        <end position="358"/>
    </location>
</feature>
<evidence type="ECO:0000256" key="5">
    <source>
        <dbReference type="ARBA" id="ARBA00022777"/>
    </source>
</evidence>
<dbReference type="CDD" id="cd00130">
    <property type="entry name" value="PAS"/>
    <property type="match status" value="1"/>
</dbReference>
<dbReference type="InterPro" id="IPR036097">
    <property type="entry name" value="HisK_dim/P_sf"/>
</dbReference>
<dbReference type="Gene3D" id="3.30.565.10">
    <property type="entry name" value="Histidine kinase-like ATPase, C-terminal domain"/>
    <property type="match status" value="1"/>
</dbReference>
<dbReference type="Proteomes" id="UP001500582">
    <property type="component" value="Unassembled WGS sequence"/>
</dbReference>
<dbReference type="Gene3D" id="3.30.450.20">
    <property type="entry name" value="PAS domain"/>
    <property type="match status" value="1"/>
</dbReference>
<organism evidence="8 9">
    <name type="scientific">Mucilaginibacter gynuensis</name>
    <dbReference type="NCBI Taxonomy" id="1302236"/>
    <lineage>
        <taxon>Bacteria</taxon>
        <taxon>Pseudomonadati</taxon>
        <taxon>Bacteroidota</taxon>
        <taxon>Sphingobacteriia</taxon>
        <taxon>Sphingobacteriales</taxon>
        <taxon>Sphingobacteriaceae</taxon>
        <taxon>Mucilaginibacter</taxon>
    </lineage>
</organism>
<dbReference type="PANTHER" id="PTHR43304">
    <property type="entry name" value="PHYTOCHROME-LIKE PROTEIN CPH1"/>
    <property type="match status" value="1"/>
</dbReference>
<dbReference type="InterPro" id="IPR005467">
    <property type="entry name" value="His_kinase_dom"/>
</dbReference>
<dbReference type="SUPFAM" id="SSF55874">
    <property type="entry name" value="ATPase domain of HSP90 chaperone/DNA topoisomerase II/histidine kinase"/>
    <property type="match status" value="1"/>
</dbReference>
<keyword evidence="3" id="KW-0597">Phosphoprotein</keyword>
<dbReference type="PANTHER" id="PTHR43304:SF1">
    <property type="entry name" value="PAC DOMAIN-CONTAINING PROTEIN"/>
    <property type="match status" value="1"/>
</dbReference>
<comment type="catalytic activity">
    <reaction evidence="1">
        <text>ATP + protein L-histidine = ADP + protein N-phospho-L-histidine.</text>
        <dbReference type="EC" id="2.7.13.3"/>
    </reaction>
</comment>
<name>A0ABP8HA38_9SPHI</name>
<dbReference type="SUPFAM" id="SSF47384">
    <property type="entry name" value="Homodimeric domain of signal transducing histidine kinase"/>
    <property type="match status" value="1"/>
</dbReference>
<evidence type="ECO:0000256" key="4">
    <source>
        <dbReference type="ARBA" id="ARBA00022679"/>
    </source>
</evidence>
<gene>
    <name evidence="8" type="ORF">GCM10023149_44850</name>
</gene>
<dbReference type="InterPro" id="IPR000014">
    <property type="entry name" value="PAS"/>
</dbReference>
<sequence>MSSPNADKPYNLDLFFELSADLLCIAGYDGYFKKINPAVSKLLGYTPEELLARPIHEFIFTGDKDVTARNRESLLNDTPLLNFENRYVTKSGEIVWLSWTSMPVADQQVVFAIAKNITHKKKLEEERDQLIDDLAQTNNDLKHLAYMTSHDLRTPVSNLLLGFDLMDLSKIKDDDTLMFIDVLKSAAESLKTTLNNYVDVLIQKSTQNIITEELNVNDSLAIVLRSLNSLLFSSRVTINTDFSAAETVVFNRAYLESVFLNLISNAIKYARPEVGPQINIYTERENGKTKLIVADNGLGFDMIKVKDRLFGFNQKFGNNADSKGIGLYLVYHHITSLGGEITVESKLNAGARFIITFK</sequence>
<dbReference type="SUPFAM" id="SSF55785">
    <property type="entry name" value="PYP-like sensor domain (PAS domain)"/>
    <property type="match status" value="1"/>
</dbReference>
<dbReference type="PROSITE" id="PS50112">
    <property type="entry name" value="PAS"/>
    <property type="match status" value="1"/>
</dbReference>
<dbReference type="InterPro" id="IPR003661">
    <property type="entry name" value="HisK_dim/P_dom"/>
</dbReference>